<evidence type="ECO:0000313" key="3">
    <source>
        <dbReference type="EMBL" id="TFJ84164.1"/>
    </source>
</evidence>
<dbReference type="PANTHER" id="PTHR12197:SF251">
    <property type="entry name" value="EG:BACR7C10.4 PROTEIN"/>
    <property type="match status" value="1"/>
</dbReference>
<dbReference type="InterPro" id="IPR011990">
    <property type="entry name" value="TPR-like_helical_dom_sf"/>
</dbReference>
<gene>
    <name evidence="3" type="ORF">NSK_004636</name>
</gene>
<dbReference type="SUPFAM" id="SSF82199">
    <property type="entry name" value="SET domain"/>
    <property type="match status" value="1"/>
</dbReference>
<dbReference type="PANTHER" id="PTHR12197">
    <property type="entry name" value="HISTONE-LYSINE N-METHYLTRANSFERASE SMYD"/>
    <property type="match status" value="1"/>
</dbReference>
<accession>A0A4D9CZY8</accession>
<dbReference type="InterPro" id="IPR046341">
    <property type="entry name" value="SET_dom_sf"/>
</dbReference>
<dbReference type="GO" id="GO:0005634">
    <property type="term" value="C:nucleus"/>
    <property type="evidence" value="ECO:0007669"/>
    <property type="project" value="TreeGrafter"/>
</dbReference>
<dbReference type="Gene3D" id="2.170.270.10">
    <property type="entry name" value="SET domain"/>
    <property type="match status" value="1"/>
</dbReference>
<dbReference type="Proteomes" id="UP000355283">
    <property type="component" value="Unassembled WGS sequence"/>
</dbReference>
<evidence type="ECO:0000259" key="2">
    <source>
        <dbReference type="PROSITE" id="PS50280"/>
    </source>
</evidence>
<dbReference type="PROSITE" id="PS50280">
    <property type="entry name" value="SET"/>
    <property type="match status" value="1"/>
</dbReference>
<dbReference type="Pfam" id="PF00856">
    <property type="entry name" value="SET"/>
    <property type="match status" value="1"/>
</dbReference>
<dbReference type="InterPro" id="IPR050869">
    <property type="entry name" value="H3K4_H4K5_MeTrfase"/>
</dbReference>
<keyword evidence="4" id="KW-1185">Reference proteome</keyword>
<dbReference type="EMBL" id="SDOX01000020">
    <property type="protein sequence ID" value="TFJ84164.1"/>
    <property type="molecule type" value="Genomic_DNA"/>
</dbReference>
<name>A0A4D9CZY8_9STRA</name>
<evidence type="ECO:0000313" key="4">
    <source>
        <dbReference type="Proteomes" id="UP000355283"/>
    </source>
</evidence>
<comment type="caution">
    <text evidence="3">The sequence shown here is derived from an EMBL/GenBank/DDBJ whole genome shotgun (WGS) entry which is preliminary data.</text>
</comment>
<dbReference type="Gene3D" id="1.25.40.10">
    <property type="entry name" value="Tetratricopeptide repeat domain"/>
    <property type="match status" value="1"/>
</dbReference>
<proteinExistence type="predicted"/>
<protein>
    <recommendedName>
        <fullName evidence="2">SET domain-containing protein</fullName>
    </recommendedName>
</protein>
<dbReference type="AlphaFoldDB" id="A0A4D9CZY8"/>
<reference evidence="3 4" key="1">
    <citation type="submission" date="2019-01" db="EMBL/GenBank/DDBJ databases">
        <title>Nuclear Genome Assembly of the Microalgal Biofuel strain Nannochloropsis salina CCMP1776.</title>
        <authorList>
            <person name="Hovde B."/>
        </authorList>
    </citation>
    <scope>NUCLEOTIDE SEQUENCE [LARGE SCALE GENOMIC DNA]</scope>
    <source>
        <strain evidence="3 4">CCMP1776</strain>
    </source>
</reference>
<feature type="coiled-coil region" evidence="1">
    <location>
        <begin position="248"/>
        <end position="278"/>
    </location>
</feature>
<dbReference type="CDD" id="cd20071">
    <property type="entry name" value="SET_SMYD"/>
    <property type="match status" value="1"/>
</dbReference>
<sequence length="411" mass="45657">MLMVDRLLQRVAMEIDTVANPNDRHCHQAVEALVDHYDEASPSRRKLIDEVAAGSLVFFWSRGSSAPSKISTIVSKRLGGYKYVAKLLSRLECNAFAITVAGKVSHQIGQGLFLDATMFNHSCEPNCIQLFQGTSLRLRTLRPIFQGEELTIAYIDVNQHKAARQSGLIAGYGFVCHCARCTSVEEAWWDQRVTGMGCPLRGRGCVGLSLPKGRDAALFRAWRTMKGGNGRKAVESRTWAHLCTSCGAQRDEKEVKRLEQEFLAAEEHEKKAEECLKEYGMNPNALVMATGMLEGAKSGYARYGVPYVSIRMHYVLARLMELNFATQDFKSAVEYGTLAAPSLEAICPRNSVLIAYHLAILAKVVWLLGDCKTTLKYTSRAMRVLQLIDNDDPLISEIKALLEQARRACGS</sequence>
<dbReference type="OrthoDB" id="194692at2759"/>
<feature type="domain" description="SET" evidence="2">
    <location>
        <begin position="11"/>
        <end position="155"/>
    </location>
</feature>
<evidence type="ECO:0000256" key="1">
    <source>
        <dbReference type="SAM" id="Coils"/>
    </source>
</evidence>
<organism evidence="3 4">
    <name type="scientific">Nannochloropsis salina CCMP1776</name>
    <dbReference type="NCBI Taxonomy" id="1027361"/>
    <lineage>
        <taxon>Eukaryota</taxon>
        <taxon>Sar</taxon>
        <taxon>Stramenopiles</taxon>
        <taxon>Ochrophyta</taxon>
        <taxon>Eustigmatophyceae</taxon>
        <taxon>Eustigmatales</taxon>
        <taxon>Monodopsidaceae</taxon>
        <taxon>Microchloropsis</taxon>
        <taxon>Microchloropsis salina</taxon>
    </lineage>
</organism>
<dbReference type="InterPro" id="IPR001214">
    <property type="entry name" value="SET_dom"/>
</dbReference>
<keyword evidence="1" id="KW-0175">Coiled coil</keyword>